<dbReference type="OrthoDB" id="5958943at2759"/>
<evidence type="ECO:0000256" key="1">
    <source>
        <dbReference type="ARBA" id="ARBA00007374"/>
    </source>
</evidence>
<dbReference type="GO" id="GO:0008440">
    <property type="term" value="F:inositol-1,4,5-trisphosphate 3-kinase activity"/>
    <property type="evidence" value="ECO:0007669"/>
    <property type="project" value="TreeGrafter"/>
</dbReference>
<name>E0VKS3_PEDHC</name>
<evidence type="ECO:0000313" key="9">
    <source>
        <dbReference type="EMBL" id="EEB13979.1"/>
    </source>
</evidence>
<dbReference type="CTD" id="8235600"/>
<dbReference type="EnsemblMetazoa" id="PHUM268930-RA">
    <property type="protein sequence ID" value="PHUM268930-PA"/>
    <property type="gene ID" value="PHUM268930"/>
</dbReference>
<dbReference type="GO" id="GO:0005634">
    <property type="term" value="C:nucleus"/>
    <property type="evidence" value="ECO:0007669"/>
    <property type="project" value="TreeGrafter"/>
</dbReference>
<organism>
    <name type="scientific">Pediculus humanus subsp. corporis</name>
    <name type="common">Body louse</name>
    <dbReference type="NCBI Taxonomy" id="121224"/>
    <lineage>
        <taxon>Eukaryota</taxon>
        <taxon>Metazoa</taxon>
        <taxon>Ecdysozoa</taxon>
        <taxon>Arthropoda</taxon>
        <taxon>Hexapoda</taxon>
        <taxon>Insecta</taxon>
        <taxon>Pterygota</taxon>
        <taxon>Neoptera</taxon>
        <taxon>Paraneoptera</taxon>
        <taxon>Psocodea</taxon>
        <taxon>Troctomorpha</taxon>
        <taxon>Phthiraptera</taxon>
        <taxon>Anoplura</taxon>
        <taxon>Pediculidae</taxon>
        <taxon>Pediculus</taxon>
    </lineage>
</organism>
<dbReference type="InParanoid" id="E0VKS3"/>
<comment type="catalytic activity">
    <reaction evidence="7">
        <text>1D-myo-inositol 1,3,4,6-tetrakisphosphate + ATP = 1D-myo-inositol 1,3,4,5,6-pentakisphosphate + ADP + H(+)</text>
        <dbReference type="Rhea" id="RHEA:12717"/>
        <dbReference type="ChEBI" id="CHEBI:15378"/>
        <dbReference type="ChEBI" id="CHEBI:30616"/>
        <dbReference type="ChEBI" id="CHEBI:57660"/>
        <dbReference type="ChEBI" id="CHEBI:57733"/>
        <dbReference type="ChEBI" id="CHEBI:456216"/>
        <dbReference type="EC" id="2.7.1.140"/>
    </reaction>
</comment>
<dbReference type="HOGENOM" id="CLU_042569_1_2_1"/>
<keyword evidence="2 8" id="KW-0808">Transferase</keyword>
<keyword evidence="4 8" id="KW-0418">Kinase</keyword>
<comment type="catalytic activity">
    <reaction evidence="6">
        <text>1D-myo-inositol 1,4,5-trisphosphate + 2 ATP = 1D-myo-inositol 1,3,4,5,6-pentakisphosphate + 2 ADP + 2 H(+)</text>
        <dbReference type="Rhea" id="RHEA:32359"/>
        <dbReference type="ChEBI" id="CHEBI:15378"/>
        <dbReference type="ChEBI" id="CHEBI:30616"/>
        <dbReference type="ChEBI" id="CHEBI:57733"/>
        <dbReference type="ChEBI" id="CHEBI:203600"/>
        <dbReference type="ChEBI" id="CHEBI:456216"/>
        <dbReference type="EC" id="2.7.1.151"/>
    </reaction>
</comment>
<evidence type="ECO:0000256" key="6">
    <source>
        <dbReference type="ARBA" id="ARBA00036164"/>
    </source>
</evidence>
<dbReference type="GO" id="GO:0005737">
    <property type="term" value="C:cytoplasm"/>
    <property type="evidence" value="ECO:0007669"/>
    <property type="project" value="TreeGrafter"/>
</dbReference>
<comment type="similarity">
    <text evidence="1 8">Belongs to the inositol phosphokinase (IPK) family.</text>
</comment>
<dbReference type="SUPFAM" id="SSF56104">
    <property type="entry name" value="SAICAR synthase-like"/>
    <property type="match status" value="1"/>
</dbReference>
<protein>
    <recommendedName>
        <fullName evidence="8">Kinase</fullName>
        <ecNumber evidence="8">2.7.-.-</ecNumber>
    </recommendedName>
</protein>
<reference evidence="10" key="3">
    <citation type="submission" date="2020-05" db="UniProtKB">
        <authorList>
            <consortium name="EnsemblMetazoa"/>
        </authorList>
    </citation>
    <scope>IDENTIFICATION</scope>
    <source>
        <strain evidence="10">USDA</strain>
    </source>
</reference>
<dbReference type="GO" id="GO:0005524">
    <property type="term" value="F:ATP binding"/>
    <property type="evidence" value="ECO:0007669"/>
    <property type="project" value="UniProtKB-KW"/>
</dbReference>
<dbReference type="EMBL" id="AAZO01003106">
    <property type="status" value="NOT_ANNOTATED_CDS"/>
    <property type="molecule type" value="Genomic_DNA"/>
</dbReference>
<accession>E0VKS3</accession>
<dbReference type="eggNOG" id="KOG1620">
    <property type="taxonomic scope" value="Eukaryota"/>
</dbReference>
<evidence type="ECO:0000256" key="2">
    <source>
        <dbReference type="ARBA" id="ARBA00022679"/>
    </source>
</evidence>
<dbReference type="PANTHER" id="PTHR12400:SF51">
    <property type="entry name" value="INOSITOL POLYPHOSPHATE MULTIKINASE"/>
    <property type="match status" value="1"/>
</dbReference>
<dbReference type="Pfam" id="PF03770">
    <property type="entry name" value="IPK"/>
    <property type="match status" value="1"/>
</dbReference>
<keyword evidence="5" id="KW-0067">ATP-binding</keyword>
<evidence type="ECO:0000256" key="3">
    <source>
        <dbReference type="ARBA" id="ARBA00022741"/>
    </source>
</evidence>
<dbReference type="InterPro" id="IPR005522">
    <property type="entry name" value="IPK"/>
</dbReference>
<dbReference type="GeneID" id="8235600"/>
<evidence type="ECO:0000313" key="11">
    <source>
        <dbReference type="Proteomes" id="UP000009046"/>
    </source>
</evidence>
<dbReference type="AlphaFoldDB" id="E0VKS3"/>
<proteinExistence type="inferred from homology"/>
<dbReference type="STRING" id="121224.E0VKS3"/>
<evidence type="ECO:0000256" key="8">
    <source>
        <dbReference type="RuleBase" id="RU363090"/>
    </source>
</evidence>
<keyword evidence="3" id="KW-0547">Nucleotide-binding</keyword>
<dbReference type="OMA" id="TGCQEVA"/>
<reference evidence="9" key="1">
    <citation type="submission" date="2007-04" db="EMBL/GenBank/DDBJ databases">
        <title>Annotation of Pediculus humanus corporis strain USDA.</title>
        <authorList>
            <person name="Kirkness E."/>
            <person name="Hannick L."/>
            <person name="Hass B."/>
            <person name="Bruggner R."/>
            <person name="Lawson D."/>
            <person name="Bidwell S."/>
            <person name="Joardar V."/>
            <person name="Caler E."/>
            <person name="Walenz B."/>
            <person name="Inman J."/>
            <person name="Schobel S."/>
            <person name="Galinsky K."/>
            <person name="Amedeo P."/>
            <person name="Strausberg R."/>
        </authorList>
    </citation>
    <scope>NUCLEOTIDE SEQUENCE</scope>
    <source>
        <strain evidence="9">USDA</strain>
    </source>
</reference>
<dbReference type="Proteomes" id="UP000009046">
    <property type="component" value="Unassembled WGS sequence"/>
</dbReference>
<evidence type="ECO:0000256" key="4">
    <source>
        <dbReference type="ARBA" id="ARBA00022777"/>
    </source>
</evidence>
<gene>
    <name evidence="10" type="primary">8235600</name>
    <name evidence="9" type="ORF">Phum_PHUM268930</name>
</gene>
<dbReference type="EC" id="2.7.-.-" evidence="8"/>
<dbReference type="PANTHER" id="PTHR12400">
    <property type="entry name" value="INOSITOL POLYPHOSPHATE KINASE"/>
    <property type="match status" value="1"/>
</dbReference>
<dbReference type="InterPro" id="IPR038286">
    <property type="entry name" value="IPK_sf"/>
</dbReference>
<dbReference type="FunCoup" id="E0VKS3">
    <property type="interactions" value="1112"/>
</dbReference>
<evidence type="ECO:0000313" key="10">
    <source>
        <dbReference type="EnsemblMetazoa" id="PHUM268930-PA"/>
    </source>
</evidence>
<dbReference type="VEuPathDB" id="VectorBase:PHUM268930"/>
<reference evidence="9" key="2">
    <citation type="submission" date="2007-04" db="EMBL/GenBank/DDBJ databases">
        <title>The genome of the human body louse.</title>
        <authorList>
            <consortium name="The Human Body Louse Genome Consortium"/>
            <person name="Kirkness E."/>
            <person name="Walenz B."/>
            <person name="Hass B."/>
            <person name="Bruggner R."/>
            <person name="Strausberg R."/>
        </authorList>
    </citation>
    <scope>NUCLEOTIDE SEQUENCE</scope>
    <source>
        <strain evidence="9">USDA</strain>
    </source>
</reference>
<sequence>MTESEEKKLEEDTNQNFISFDDTVNIFECQVAGHSNKKGKPFEFLSHKDGYVLKPVFMDEDQGRREIEFYEKLKTSCDPIDIELKNFVPSYFGLTQINMKQNPDDYNVKWMILQNITHKFNEPCIMDLKIGARTWDFYATEQKKQSEEAKYRECKQDLGFCIPGFQVYNLSTGELIKKGREYGKSLNGQGAKNAIKTFLNADYGWNRSLILQFLTKLWKILRWFRYQKKYRFFSSSLLLVYDASKLRQNIKQNSVYCKNKLSKSTLGRQNSFQMGQNREPSTHNRLGGSLRKIRSQNNFDNLFRTHSLINNYERDLQDMKDNYNLILNDLMGKSNNELWVNVAMIDFAHVFQSDFESIDENYLNGLQNLVDVFEEFLTETNS</sequence>
<dbReference type="EMBL" id="DS235250">
    <property type="protein sequence ID" value="EEB13979.1"/>
    <property type="molecule type" value="Genomic_DNA"/>
</dbReference>
<evidence type="ECO:0000256" key="7">
    <source>
        <dbReference type="ARBA" id="ARBA00036525"/>
    </source>
</evidence>
<dbReference type="Gene3D" id="3.30.470.160">
    <property type="entry name" value="Inositol polyphosphate kinase"/>
    <property type="match status" value="1"/>
</dbReference>
<dbReference type="GO" id="GO:0032958">
    <property type="term" value="P:inositol phosphate biosynthetic process"/>
    <property type="evidence" value="ECO:0007669"/>
    <property type="project" value="InterPro"/>
</dbReference>
<dbReference type="GO" id="GO:0051765">
    <property type="term" value="F:inositol tetrakisphosphate kinase activity"/>
    <property type="evidence" value="ECO:0007669"/>
    <property type="project" value="TreeGrafter"/>
</dbReference>
<dbReference type="KEGG" id="phu:Phum_PHUM268930"/>
<dbReference type="RefSeq" id="XP_002426717.1">
    <property type="nucleotide sequence ID" value="XM_002426672.1"/>
</dbReference>
<keyword evidence="11" id="KW-1185">Reference proteome</keyword>
<evidence type="ECO:0000256" key="5">
    <source>
        <dbReference type="ARBA" id="ARBA00022840"/>
    </source>
</evidence>